<reference evidence="4 5" key="1">
    <citation type="submission" date="2009-11" db="EMBL/GenBank/DDBJ databases">
        <title>Annotation of Allomyces macrogynus ATCC 38327.</title>
        <authorList>
            <consortium name="The Broad Institute Genome Sequencing Platform"/>
            <person name="Russ C."/>
            <person name="Cuomo C."/>
            <person name="Burger G."/>
            <person name="Gray M.W."/>
            <person name="Holland P.W.H."/>
            <person name="King N."/>
            <person name="Lang F.B.F."/>
            <person name="Roger A.J."/>
            <person name="Ruiz-Trillo I."/>
            <person name="Young S.K."/>
            <person name="Zeng Q."/>
            <person name="Gargeya S."/>
            <person name="Fitzgerald M."/>
            <person name="Haas B."/>
            <person name="Abouelleil A."/>
            <person name="Alvarado L."/>
            <person name="Arachchi H.M."/>
            <person name="Berlin A."/>
            <person name="Chapman S.B."/>
            <person name="Gearin G."/>
            <person name="Goldberg J."/>
            <person name="Griggs A."/>
            <person name="Gujja S."/>
            <person name="Hansen M."/>
            <person name="Heiman D."/>
            <person name="Howarth C."/>
            <person name="Larimer J."/>
            <person name="Lui A."/>
            <person name="MacDonald P.J.P."/>
            <person name="McCowen C."/>
            <person name="Montmayeur A."/>
            <person name="Murphy C."/>
            <person name="Neiman D."/>
            <person name="Pearson M."/>
            <person name="Priest M."/>
            <person name="Roberts A."/>
            <person name="Saif S."/>
            <person name="Shea T."/>
            <person name="Sisk P."/>
            <person name="Stolte C."/>
            <person name="Sykes S."/>
            <person name="Wortman J."/>
            <person name="Nusbaum C."/>
            <person name="Birren B."/>
        </authorList>
    </citation>
    <scope>NUCLEOTIDE SEQUENCE [LARGE SCALE GENOMIC DNA]</scope>
    <source>
        <strain evidence="4 5">ATCC 38327</strain>
    </source>
</reference>
<sequence>MGGTVIRGRGWSDDEEDEDDDVDDDDVDDYGAPKGWWDRTTTASSSHQSRADDSGWFAYREPSPEDTIRIPTVEELLITEEDLERARWKLPEDEHLDAEQSIERMLGRLESHRLNSSPTTAAASRSSSAPPPSEADALTDETVVVAAGVTLAFNHIPIVTHLTVSTASHATDGPCLVLRDGAPVPSSFDDRVAYCIPGARITNVRRKFPETEDPWVAFTVNDEKFLQLVPTSDHAAAVDAIARAITAIVTADFGDRVETAAPSVEVAAPAPAVTVPARPAAGADPVAQAKPTAGTDLVALGQAMAAEIADAAAAFQSTLDEIRARYAALMTTTVAGNAVDVSPAPLPDDDVVMEEVAADCTVCYAQFVELVIDPCDHRICRKCWDRLTEPKCCPWDRAPGVTPR</sequence>
<accession>A0A0L0TEJ6</accession>
<proteinExistence type="predicted"/>
<feature type="compositionally biased region" description="Acidic residues" evidence="2">
    <location>
        <begin position="13"/>
        <end position="29"/>
    </location>
</feature>
<keyword evidence="1" id="KW-0862">Zinc</keyword>
<dbReference type="AlphaFoldDB" id="A0A0L0TEJ6"/>
<feature type="region of interest" description="Disordered" evidence="2">
    <location>
        <begin position="1"/>
        <end position="63"/>
    </location>
</feature>
<dbReference type="Proteomes" id="UP000054350">
    <property type="component" value="Unassembled WGS sequence"/>
</dbReference>
<reference evidence="5" key="2">
    <citation type="submission" date="2009-11" db="EMBL/GenBank/DDBJ databases">
        <title>The Genome Sequence of Allomyces macrogynus strain ATCC 38327.</title>
        <authorList>
            <consortium name="The Broad Institute Genome Sequencing Platform"/>
            <person name="Russ C."/>
            <person name="Cuomo C."/>
            <person name="Shea T."/>
            <person name="Young S.K."/>
            <person name="Zeng Q."/>
            <person name="Koehrsen M."/>
            <person name="Haas B."/>
            <person name="Borodovsky M."/>
            <person name="Guigo R."/>
            <person name="Alvarado L."/>
            <person name="Berlin A."/>
            <person name="Borenstein D."/>
            <person name="Chen Z."/>
            <person name="Engels R."/>
            <person name="Freedman E."/>
            <person name="Gellesch M."/>
            <person name="Goldberg J."/>
            <person name="Griggs A."/>
            <person name="Gujja S."/>
            <person name="Heiman D."/>
            <person name="Hepburn T."/>
            <person name="Howarth C."/>
            <person name="Jen D."/>
            <person name="Larson L."/>
            <person name="Lewis B."/>
            <person name="Mehta T."/>
            <person name="Park D."/>
            <person name="Pearson M."/>
            <person name="Roberts A."/>
            <person name="Saif S."/>
            <person name="Shenoy N."/>
            <person name="Sisk P."/>
            <person name="Stolte C."/>
            <person name="Sykes S."/>
            <person name="Walk T."/>
            <person name="White J."/>
            <person name="Yandava C."/>
            <person name="Burger G."/>
            <person name="Gray M.W."/>
            <person name="Holland P.W.H."/>
            <person name="King N."/>
            <person name="Lang F.B.F."/>
            <person name="Roger A.J."/>
            <person name="Ruiz-Trillo I."/>
            <person name="Lander E."/>
            <person name="Nusbaum C."/>
        </authorList>
    </citation>
    <scope>NUCLEOTIDE SEQUENCE [LARGE SCALE GENOMIC DNA]</scope>
    <source>
        <strain evidence="5">ATCC 38327</strain>
    </source>
</reference>
<evidence type="ECO:0000313" key="5">
    <source>
        <dbReference type="Proteomes" id="UP000054350"/>
    </source>
</evidence>
<dbReference type="InterPro" id="IPR013083">
    <property type="entry name" value="Znf_RING/FYVE/PHD"/>
</dbReference>
<dbReference type="OrthoDB" id="5591762at2759"/>
<keyword evidence="1" id="KW-0863">Zinc-finger</keyword>
<name>A0A0L0TEJ6_ALLM3</name>
<dbReference type="Gene3D" id="3.30.40.10">
    <property type="entry name" value="Zinc/RING finger domain, C3HC4 (zinc finger)"/>
    <property type="match status" value="1"/>
</dbReference>
<dbReference type="STRING" id="578462.A0A0L0TEJ6"/>
<feature type="compositionally biased region" description="Low complexity" evidence="2">
    <location>
        <begin position="116"/>
        <end position="128"/>
    </location>
</feature>
<evidence type="ECO:0000259" key="3">
    <source>
        <dbReference type="PROSITE" id="PS50089"/>
    </source>
</evidence>
<dbReference type="SUPFAM" id="SSF57850">
    <property type="entry name" value="RING/U-box"/>
    <property type="match status" value="1"/>
</dbReference>
<organism evidence="4 5">
    <name type="scientific">Allomyces macrogynus (strain ATCC 38327)</name>
    <name type="common">Allomyces javanicus var. macrogynus</name>
    <dbReference type="NCBI Taxonomy" id="578462"/>
    <lineage>
        <taxon>Eukaryota</taxon>
        <taxon>Fungi</taxon>
        <taxon>Fungi incertae sedis</taxon>
        <taxon>Blastocladiomycota</taxon>
        <taxon>Blastocladiomycetes</taxon>
        <taxon>Blastocladiales</taxon>
        <taxon>Blastocladiaceae</taxon>
        <taxon>Allomyces</taxon>
    </lineage>
</organism>
<dbReference type="GO" id="GO:0008270">
    <property type="term" value="F:zinc ion binding"/>
    <property type="evidence" value="ECO:0007669"/>
    <property type="project" value="UniProtKB-KW"/>
</dbReference>
<keyword evidence="5" id="KW-1185">Reference proteome</keyword>
<feature type="domain" description="RING-type" evidence="3">
    <location>
        <begin position="360"/>
        <end position="397"/>
    </location>
</feature>
<gene>
    <name evidence="4" type="ORF">AMAG_17241</name>
</gene>
<dbReference type="PROSITE" id="PS50089">
    <property type="entry name" value="ZF_RING_2"/>
    <property type="match status" value="1"/>
</dbReference>
<keyword evidence="1" id="KW-0479">Metal-binding</keyword>
<feature type="region of interest" description="Disordered" evidence="2">
    <location>
        <begin position="113"/>
        <end position="137"/>
    </location>
</feature>
<evidence type="ECO:0000313" key="4">
    <source>
        <dbReference type="EMBL" id="KNE73086.1"/>
    </source>
</evidence>
<dbReference type="CDD" id="cd16449">
    <property type="entry name" value="RING-HC"/>
    <property type="match status" value="1"/>
</dbReference>
<protein>
    <recommendedName>
        <fullName evidence="3">RING-type domain-containing protein</fullName>
    </recommendedName>
</protein>
<dbReference type="InterPro" id="IPR001841">
    <property type="entry name" value="Znf_RING"/>
</dbReference>
<dbReference type="EMBL" id="GG745388">
    <property type="protein sequence ID" value="KNE73086.1"/>
    <property type="molecule type" value="Genomic_DNA"/>
</dbReference>
<evidence type="ECO:0000256" key="1">
    <source>
        <dbReference type="PROSITE-ProRule" id="PRU00175"/>
    </source>
</evidence>
<dbReference type="VEuPathDB" id="FungiDB:AMAG_17241"/>
<feature type="compositionally biased region" description="Polar residues" evidence="2">
    <location>
        <begin position="39"/>
        <end position="48"/>
    </location>
</feature>
<evidence type="ECO:0000256" key="2">
    <source>
        <dbReference type="SAM" id="MobiDB-lite"/>
    </source>
</evidence>